<dbReference type="Proteomes" id="UP000076586">
    <property type="component" value="Unassembled WGS sequence"/>
</dbReference>
<dbReference type="PANTHER" id="PTHR36919">
    <property type="entry name" value="BLR1215 PROTEIN"/>
    <property type="match status" value="1"/>
</dbReference>
<organism evidence="3 4">
    <name type="scientific">Paludibacter jiangxiensis</name>
    <dbReference type="NCBI Taxonomy" id="681398"/>
    <lineage>
        <taxon>Bacteria</taxon>
        <taxon>Pseudomonadati</taxon>
        <taxon>Bacteroidota</taxon>
        <taxon>Bacteroidia</taxon>
        <taxon>Bacteroidales</taxon>
        <taxon>Paludibacteraceae</taxon>
        <taxon>Paludibacter</taxon>
    </lineage>
</organism>
<dbReference type="PANTHER" id="PTHR36919:SF2">
    <property type="entry name" value="BLL6627 PROTEIN"/>
    <property type="match status" value="1"/>
</dbReference>
<feature type="signal peptide" evidence="1">
    <location>
        <begin position="1"/>
        <end position="21"/>
    </location>
</feature>
<evidence type="ECO:0000313" key="3">
    <source>
        <dbReference type="EMBL" id="GAT61561.1"/>
    </source>
</evidence>
<gene>
    <name evidence="3" type="ORF">PJIAN_1141</name>
</gene>
<name>A0A170Y6M2_9BACT</name>
<proteinExistence type="predicted"/>
<evidence type="ECO:0000256" key="1">
    <source>
        <dbReference type="SAM" id="SignalP"/>
    </source>
</evidence>
<feature type="chain" id="PRO_5007904787" description="DUF2147 domain-containing protein" evidence="1">
    <location>
        <begin position="22"/>
        <end position="158"/>
    </location>
</feature>
<dbReference type="EMBL" id="BDCR01000001">
    <property type="protein sequence ID" value="GAT61561.1"/>
    <property type="molecule type" value="Genomic_DNA"/>
</dbReference>
<comment type="caution">
    <text evidence="3">The sequence shown here is derived from an EMBL/GenBank/DDBJ whole genome shotgun (WGS) entry which is preliminary data.</text>
</comment>
<dbReference type="InterPro" id="IPR019223">
    <property type="entry name" value="DUF2147"/>
</dbReference>
<accession>A0A170Y6M2</accession>
<evidence type="ECO:0000313" key="4">
    <source>
        <dbReference type="Proteomes" id="UP000076586"/>
    </source>
</evidence>
<dbReference type="RefSeq" id="WP_068701118.1">
    <property type="nucleotide sequence ID" value="NZ_BDCR01000001.1"/>
</dbReference>
<dbReference type="STRING" id="681398.PJIAN_1141"/>
<dbReference type="Pfam" id="PF09917">
    <property type="entry name" value="DUF2147"/>
    <property type="match status" value="1"/>
</dbReference>
<keyword evidence="1" id="KW-0732">Signal</keyword>
<evidence type="ECO:0000259" key="2">
    <source>
        <dbReference type="Pfam" id="PF09917"/>
    </source>
</evidence>
<keyword evidence="4" id="KW-1185">Reference proteome</keyword>
<reference evidence="4" key="2">
    <citation type="journal article" date="2017" name="Genome Announc.">
        <title>Draft genome sequence of Paludibacter jiangxiensis NM7(T), a propionate-producing fermentative bacterium.</title>
        <authorList>
            <person name="Qiu Y.-L."/>
            <person name="Tourlousse D.M."/>
            <person name="Matsuura N."/>
            <person name="Ohashi A."/>
            <person name="Sekiguchi Y."/>
        </authorList>
    </citation>
    <scope>NUCLEOTIDE SEQUENCE [LARGE SCALE GENOMIC DNA]</scope>
    <source>
        <strain evidence="4">NM7</strain>
    </source>
</reference>
<dbReference type="AlphaFoldDB" id="A0A170Y6M2"/>
<reference evidence="4" key="1">
    <citation type="submission" date="2016-04" db="EMBL/GenBank/DDBJ databases">
        <title>Draft genome sequence of Paludibacter jiangxiensis strain NM7.</title>
        <authorList>
            <person name="Qiu Y."/>
            <person name="Matsuura N."/>
            <person name="Ohashi A."/>
            <person name="Tourlousse M.D."/>
            <person name="Sekiguchi Y."/>
        </authorList>
    </citation>
    <scope>NUCLEOTIDE SEQUENCE [LARGE SCALE GENOMIC DNA]</scope>
    <source>
        <strain evidence="4">NM7</strain>
    </source>
</reference>
<dbReference type="Gene3D" id="2.40.128.520">
    <property type="match status" value="1"/>
</dbReference>
<feature type="domain" description="DUF2147" evidence="2">
    <location>
        <begin position="30"/>
        <end position="153"/>
    </location>
</feature>
<sequence>MSKLYITAFVLFLSLSSSMLAQSKADRIVGYYLTYDDETGKEKSQVQIFKAANGKYYGQIVWLKVPTDNGKPKLDAKNPDKQLQTKPILGLQMLKNFVYNASKDEWSEGSIYNPANGKTYNCFMKFENASKLKIRGFIGSSWMGLGKTAYWTKEANSR</sequence>
<protein>
    <recommendedName>
        <fullName evidence="2">DUF2147 domain-containing protein</fullName>
    </recommendedName>
</protein>